<reference evidence="3" key="1">
    <citation type="submission" date="2009-09" db="EMBL/GenBank/DDBJ databases">
        <title>The complete chromosome of Sebaldella termitidis ATCC 33386.</title>
        <authorList>
            <consortium name="US DOE Joint Genome Institute (JGI-PGF)"/>
            <person name="Lucas S."/>
            <person name="Copeland A."/>
            <person name="Lapidus A."/>
            <person name="Glavina del Rio T."/>
            <person name="Dalin E."/>
            <person name="Tice H."/>
            <person name="Bruce D."/>
            <person name="Goodwin L."/>
            <person name="Pitluck S."/>
            <person name="Kyrpides N."/>
            <person name="Mavromatis K."/>
            <person name="Ivanova N."/>
            <person name="Mikhailova N."/>
            <person name="Sims D."/>
            <person name="Meincke L."/>
            <person name="Brettin T."/>
            <person name="Detter J.C."/>
            <person name="Han C."/>
            <person name="Larimer F."/>
            <person name="Land M."/>
            <person name="Hauser L."/>
            <person name="Markowitz V."/>
            <person name="Cheng J.F."/>
            <person name="Hugenholtz P."/>
            <person name="Woyke T."/>
            <person name="Wu D."/>
            <person name="Eisen J.A."/>
        </authorList>
    </citation>
    <scope>NUCLEOTIDE SEQUENCE [LARGE SCALE GENOMIC DNA]</scope>
    <source>
        <strain evidence="3">ATCC 33386 / NCTC 11300</strain>
    </source>
</reference>
<evidence type="ECO:0000313" key="3">
    <source>
        <dbReference type="Proteomes" id="UP000000845"/>
    </source>
</evidence>
<dbReference type="EMBL" id="CP001739">
    <property type="protein sequence ID" value="ACZ07170.1"/>
    <property type="molecule type" value="Genomic_DNA"/>
</dbReference>
<dbReference type="HOGENOM" id="CLU_358983_0_0_0"/>
<keyword evidence="3" id="KW-1185">Reference proteome</keyword>
<proteinExistence type="predicted"/>
<feature type="compositionally biased region" description="Polar residues" evidence="1">
    <location>
        <begin position="292"/>
        <end position="304"/>
    </location>
</feature>
<dbReference type="STRING" id="526218.Sterm_0286"/>
<dbReference type="InterPro" id="IPR025157">
    <property type="entry name" value="Hemagglutinin_rpt"/>
</dbReference>
<name>D1AL04_SEBTE</name>
<accession>D1AL04</accession>
<evidence type="ECO:0000256" key="1">
    <source>
        <dbReference type="SAM" id="MobiDB-lite"/>
    </source>
</evidence>
<reference evidence="2 3" key="2">
    <citation type="journal article" date="2010" name="Stand. Genomic Sci.">
        <title>Complete genome sequence of Sebaldella termitidis type strain (NCTC 11300).</title>
        <authorList>
            <person name="Harmon-Smith M."/>
            <person name="Celia L."/>
            <person name="Chertkov O."/>
            <person name="Lapidus A."/>
            <person name="Copeland A."/>
            <person name="Glavina Del Rio T."/>
            <person name="Nolan M."/>
            <person name="Lucas S."/>
            <person name="Tice H."/>
            <person name="Cheng J.F."/>
            <person name="Han C."/>
            <person name="Detter J.C."/>
            <person name="Bruce D."/>
            <person name="Goodwin L."/>
            <person name="Pitluck S."/>
            <person name="Pati A."/>
            <person name="Liolios K."/>
            <person name="Ivanova N."/>
            <person name="Mavromatis K."/>
            <person name="Mikhailova N."/>
            <person name="Chen A."/>
            <person name="Palaniappan K."/>
            <person name="Land M."/>
            <person name="Hauser L."/>
            <person name="Chang Y.J."/>
            <person name="Jeffries C.D."/>
            <person name="Brettin T."/>
            <person name="Goker M."/>
            <person name="Beck B."/>
            <person name="Bristow J."/>
            <person name="Eisen J.A."/>
            <person name="Markowitz V."/>
            <person name="Hugenholtz P."/>
            <person name="Kyrpides N.C."/>
            <person name="Klenk H.P."/>
            <person name="Chen F."/>
        </authorList>
    </citation>
    <scope>NUCLEOTIDE SEQUENCE [LARGE SCALE GENOMIC DNA]</scope>
    <source>
        <strain evidence="3">ATCC 33386 / NCTC 11300</strain>
    </source>
</reference>
<dbReference type="Proteomes" id="UP000000845">
    <property type="component" value="Chromosome"/>
</dbReference>
<organism evidence="2 3">
    <name type="scientific">Sebaldella termitidis (strain ATCC 33386 / NCTC 11300)</name>
    <dbReference type="NCBI Taxonomy" id="526218"/>
    <lineage>
        <taxon>Bacteria</taxon>
        <taxon>Fusobacteriati</taxon>
        <taxon>Fusobacteriota</taxon>
        <taxon>Fusobacteriia</taxon>
        <taxon>Fusobacteriales</taxon>
        <taxon>Leptotrichiaceae</taxon>
        <taxon>Sebaldella</taxon>
    </lineage>
</organism>
<evidence type="ECO:0000313" key="2">
    <source>
        <dbReference type="EMBL" id="ACZ07170.1"/>
    </source>
</evidence>
<gene>
    <name evidence="2" type="ordered locus">Sterm_0286</name>
</gene>
<feature type="region of interest" description="Disordered" evidence="1">
    <location>
        <begin position="282"/>
        <end position="309"/>
    </location>
</feature>
<protein>
    <submittedName>
        <fullName evidence="2">Uncharacterized protein</fullName>
    </submittedName>
</protein>
<sequence length="780" mass="85418">MQANVGEDMIIRGVNGVELLDAQEVYNEKVKQESKSVGISASLGSTITNFISSADEKSQNNGKYEFGNRSELINTYGDGLDLYREGVKAGADLSQLVVDGMKGSYGSLAGYGVTANVSASINKSKYESNTSGTSSVAGNINVGGNLVISSEGDVKLVNQKVNVGENIIVEAKSFEALAGKNTYNNTTDSSSQGMSAGYDFTGGTVTGGVNGSKGNSNSSSVYYDNTVINAGGTFQLTTKEDATFKGANVTADKIDFEIGGNLNVISLQDEYKLNGENKSGGINYGHTEQSDGKSYNSPSGNLSYGESKGDSKWVNNHTSIIAENGGSIKVGETLTNVGAIIGSMNDSVRIEAKEVVVENLKDHDNGKGYNVGLSGVDRKNVVPQTELQYGSHDKEQDTNATFVNTVVIENGKEINLEERGINTDIEKAQVITKDDVVEQIDTVLHTDLLNKEKRKELVNDLNTIIGNLGDIKNEVANIYDTAISKIANNDKNLTAEEVEIYLAIESLNGISYDIEENATKYLNDLKAYAKKNNMDYSTLSAGGLVDEIINIKDKYDSENMVDYSREDKIRLVVLFDSLNQKDSSYQKMTEKVIGKVFNSLVTTNEYKELAQNWSEAYNNSDKEKMNQIYGKYGELIDKKIKDEFGISLKSDYMILHSGETQLVFGNDTFTPANNLYGAYIPGVNTNVINLNYNDEKFNLGLLDDINTISKHEIGVHNFYNTLFNSNSSTTNRIIKNNKLERYEKISKMKIQLPKNFDPLNTILYLIEPEEAIARHAEKFN</sequence>
<dbReference type="GO" id="GO:0003824">
    <property type="term" value="F:catalytic activity"/>
    <property type="evidence" value="ECO:0007669"/>
    <property type="project" value="UniProtKB-ARBA"/>
</dbReference>
<dbReference type="KEGG" id="str:Sterm_0286"/>
<dbReference type="AlphaFoldDB" id="D1AL04"/>
<dbReference type="Pfam" id="PF13332">
    <property type="entry name" value="Fil_haemagg_2"/>
    <property type="match status" value="1"/>
</dbReference>
<dbReference type="eggNOG" id="COG3210">
    <property type="taxonomic scope" value="Bacteria"/>
</dbReference>